<dbReference type="PROSITE" id="PS00360">
    <property type="entry name" value="RIBOSOMAL_S9"/>
    <property type="match status" value="1"/>
</dbReference>
<evidence type="ECO:0000313" key="8">
    <source>
        <dbReference type="Proteomes" id="UP000253606"/>
    </source>
</evidence>
<dbReference type="InterPro" id="IPR023035">
    <property type="entry name" value="Ribosomal_uS9_bac/plastid"/>
</dbReference>
<dbReference type="InterPro" id="IPR000754">
    <property type="entry name" value="Ribosomal_uS9"/>
</dbReference>
<dbReference type="KEGG" id="abas:ACPOL_3874"/>
<dbReference type="HAMAP" id="MF_00532_B">
    <property type="entry name" value="Ribosomal_uS9_B"/>
    <property type="match status" value="1"/>
</dbReference>
<dbReference type="AlphaFoldDB" id="A0A2Z5G1V2"/>
<sequence>MADLVQYYGTGRRKSAIARVFLRPGSGQFKVNGKGYEEYFVTEQQRASAKQPLVLTEHTATFDVITTVRGGGVSGQADAVKMGIARALLEFNVELRKTLKADGLLSRDARIKERKKYGQKGARARFQFSKR</sequence>
<dbReference type="InterPro" id="IPR014721">
    <property type="entry name" value="Ribsml_uS5_D2-typ_fold_subgr"/>
</dbReference>
<gene>
    <name evidence="5" type="primary">rpsI</name>
    <name evidence="7" type="ORF">ACPOL_3874</name>
</gene>
<name>A0A2Z5G1V2_9BACT</name>
<dbReference type="Gene3D" id="3.30.230.10">
    <property type="match status" value="1"/>
</dbReference>
<dbReference type="InterPro" id="IPR020574">
    <property type="entry name" value="Ribosomal_uS9_CS"/>
</dbReference>
<accession>A0A2Z5G1V2</accession>
<keyword evidence="8" id="KW-1185">Reference proteome</keyword>
<evidence type="ECO:0000313" key="7">
    <source>
        <dbReference type="EMBL" id="AXC13153.1"/>
    </source>
</evidence>
<evidence type="ECO:0000256" key="2">
    <source>
        <dbReference type="ARBA" id="ARBA00022980"/>
    </source>
</evidence>
<organism evidence="7 8">
    <name type="scientific">Acidisarcina polymorpha</name>
    <dbReference type="NCBI Taxonomy" id="2211140"/>
    <lineage>
        <taxon>Bacteria</taxon>
        <taxon>Pseudomonadati</taxon>
        <taxon>Acidobacteriota</taxon>
        <taxon>Terriglobia</taxon>
        <taxon>Terriglobales</taxon>
        <taxon>Acidobacteriaceae</taxon>
        <taxon>Acidisarcina</taxon>
    </lineage>
</organism>
<dbReference type="Pfam" id="PF00380">
    <property type="entry name" value="Ribosomal_S9"/>
    <property type="match status" value="1"/>
</dbReference>
<evidence type="ECO:0000256" key="1">
    <source>
        <dbReference type="ARBA" id="ARBA00005251"/>
    </source>
</evidence>
<dbReference type="GO" id="GO:0003723">
    <property type="term" value="F:RNA binding"/>
    <property type="evidence" value="ECO:0007669"/>
    <property type="project" value="TreeGrafter"/>
</dbReference>
<protein>
    <recommendedName>
        <fullName evidence="4 5">Small ribosomal subunit protein uS9</fullName>
    </recommendedName>
</protein>
<dbReference type="PANTHER" id="PTHR21569">
    <property type="entry name" value="RIBOSOMAL PROTEIN S9"/>
    <property type="match status" value="1"/>
</dbReference>
<dbReference type="GO" id="GO:0006412">
    <property type="term" value="P:translation"/>
    <property type="evidence" value="ECO:0007669"/>
    <property type="project" value="UniProtKB-UniRule"/>
</dbReference>
<dbReference type="OrthoDB" id="9803965at2"/>
<dbReference type="RefSeq" id="WP_114208221.1">
    <property type="nucleotide sequence ID" value="NZ_CP030840.1"/>
</dbReference>
<dbReference type="Proteomes" id="UP000253606">
    <property type="component" value="Chromosome"/>
</dbReference>
<dbReference type="InterPro" id="IPR020568">
    <property type="entry name" value="Ribosomal_Su5_D2-typ_SF"/>
</dbReference>
<dbReference type="FunFam" id="3.30.230.10:FF:000001">
    <property type="entry name" value="30S ribosomal protein S9"/>
    <property type="match status" value="1"/>
</dbReference>
<evidence type="ECO:0000256" key="6">
    <source>
        <dbReference type="RuleBase" id="RU003815"/>
    </source>
</evidence>
<dbReference type="SUPFAM" id="SSF54211">
    <property type="entry name" value="Ribosomal protein S5 domain 2-like"/>
    <property type="match status" value="1"/>
</dbReference>
<dbReference type="GO" id="GO:0003735">
    <property type="term" value="F:structural constituent of ribosome"/>
    <property type="evidence" value="ECO:0007669"/>
    <property type="project" value="InterPro"/>
</dbReference>
<evidence type="ECO:0000256" key="3">
    <source>
        <dbReference type="ARBA" id="ARBA00023274"/>
    </source>
</evidence>
<evidence type="ECO:0000256" key="5">
    <source>
        <dbReference type="HAMAP-Rule" id="MF_00532"/>
    </source>
</evidence>
<evidence type="ECO:0000256" key="4">
    <source>
        <dbReference type="ARBA" id="ARBA00035259"/>
    </source>
</evidence>
<dbReference type="EMBL" id="CP030840">
    <property type="protein sequence ID" value="AXC13153.1"/>
    <property type="molecule type" value="Genomic_DNA"/>
</dbReference>
<dbReference type="NCBIfam" id="NF001099">
    <property type="entry name" value="PRK00132.1"/>
    <property type="match status" value="1"/>
</dbReference>
<dbReference type="GO" id="GO:0022627">
    <property type="term" value="C:cytosolic small ribosomal subunit"/>
    <property type="evidence" value="ECO:0007669"/>
    <property type="project" value="TreeGrafter"/>
</dbReference>
<keyword evidence="2 5" id="KW-0689">Ribosomal protein</keyword>
<comment type="similarity">
    <text evidence="1 5 6">Belongs to the universal ribosomal protein uS9 family.</text>
</comment>
<proteinExistence type="inferred from homology"/>
<dbReference type="PANTHER" id="PTHR21569:SF1">
    <property type="entry name" value="SMALL RIBOSOMAL SUBUNIT PROTEIN US9M"/>
    <property type="match status" value="1"/>
</dbReference>
<keyword evidence="3 5" id="KW-0687">Ribonucleoprotein</keyword>
<reference evidence="7 8" key="1">
    <citation type="journal article" date="2018" name="Front. Microbiol.">
        <title>Hydrolytic Capabilities as a Key to Environmental Success: Chitinolytic and Cellulolytic Acidobacteria From Acidic Sub-arctic Soils and Boreal Peatlands.</title>
        <authorList>
            <person name="Belova S.E."/>
            <person name="Ravin N.V."/>
            <person name="Pankratov T.A."/>
            <person name="Rakitin A.L."/>
            <person name="Ivanova A.A."/>
            <person name="Beletsky A.V."/>
            <person name="Mardanov A.V."/>
            <person name="Sinninghe Damste J.S."/>
            <person name="Dedysh S.N."/>
        </authorList>
    </citation>
    <scope>NUCLEOTIDE SEQUENCE [LARGE SCALE GENOMIC DNA]</scope>
    <source>
        <strain evidence="7 8">SBC82</strain>
    </source>
</reference>